<feature type="transmembrane region" description="Helical" evidence="12">
    <location>
        <begin position="665"/>
        <end position="686"/>
    </location>
</feature>
<keyword evidence="3" id="KW-0813">Transport</keyword>
<feature type="transmembrane region" description="Helical" evidence="12">
    <location>
        <begin position="148"/>
        <end position="172"/>
    </location>
</feature>
<dbReference type="InterPro" id="IPR004878">
    <property type="entry name" value="Otopetrin"/>
</dbReference>
<reference evidence="13 14" key="1">
    <citation type="submission" date="2015-12" db="EMBL/GenBank/DDBJ databases">
        <title>The genome of Folsomia candida.</title>
        <authorList>
            <person name="Faddeeva A."/>
            <person name="Derks M.F."/>
            <person name="Anvar Y."/>
            <person name="Smit S."/>
            <person name="Van Straalen N."/>
            <person name="Roelofs D."/>
        </authorList>
    </citation>
    <scope>NUCLEOTIDE SEQUENCE [LARGE SCALE GENOMIC DNA]</scope>
    <source>
        <strain evidence="13 14">VU population</strain>
        <tissue evidence="13">Whole body</tissue>
    </source>
</reference>
<dbReference type="GO" id="GO:0005886">
    <property type="term" value="C:plasma membrane"/>
    <property type="evidence" value="ECO:0007669"/>
    <property type="project" value="UniProtKB-SubCell"/>
</dbReference>
<evidence type="ECO:0000256" key="11">
    <source>
        <dbReference type="SAM" id="MobiDB-lite"/>
    </source>
</evidence>
<organism evidence="13 14">
    <name type="scientific">Folsomia candida</name>
    <name type="common">Springtail</name>
    <dbReference type="NCBI Taxonomy" id="158441"/>
    <lineage>
        <taxon>Eukaryota</taxon>
        <taxon>Metazoa</taxon>
        <taxon>Ecdysozoa</taxon>
        <taxon>Arthropoda</taxon>
        <taxon>Hexapoda</taxon>
        <taxon>Collembola</taxon>
        <taxon>Entomobryomorpha</taxon>
        <taxon>Isotomoidea</taxon>
        <taxon>Isotomidae</taxon>
        <taxon>Proisotominae</taxon>
        <taxon>Folsomia</taxon>
    </lineage>
</organism>
<comment type="caution">
    <text evidence="13">The sequence shown here is derived from an EMBL/GenBank/DDBJ whole genome shotgun (WGS) entry which is preliminary data.</text>
</comment>
<evidence type="ECO:0000256" key="12">
    <source>
        <dbReference type="SAM" id="Phobius"/>
    </source>
</evidence>
<keyword evidence="14" id="KW-1185">Reference proteome</keyword>
<feature type="region of interest" description="Disordered" evidence="11">
    <location>
        <begin position="185"/>
        <end position="256"/>
    </location>
</feature>
<evidence type="ECO:0000256" key="3">
    <source>
        <dbReference type="ARBA" id="ARBA00022448"/>
    </source>
</evidence>
<feature type="transmembrane region" description="Helical" evidence="12">
    <location>
        <begin position="288"/>
        <end position="313"/>
    </location>
</feature>
<feature type="transmembrane region" description="Helical" evidence="12">
    <location>
        <begin position="707"/>
        <end position="724"/>
    </location>
</feature>
<evidence type="ECO:0000313" key="14">
    <source>
        <dbReference type="Proteomes" id="UP000198287"/>
    </source>
</evidence>
<evidence type="ECO:0000256" key="10">
    <source>
        <dbReference type="ARBA" id="ARBA00023303"/>
    </source>
</evidence>
<evidence type="ECO:0000256" key="4">
    <source>
        <dbReference type="ARBA" id="ARBA00022475"/>
    </source>
</evidence>
<evidence type="ECO:0000256" key="7">
    <source>
        <dbReference type="ARBA" id="ARBA00022989"/>
    </source>
</evidence>
<dbReference type="Proteomes" id="UP000198287">
    <property type="component" value="Unassembled WGS sequence"/>
</dbReference>
<dbReference type="OrthoDB" id="6429739at2759"/>
<feature type="transmembrane region" description="Helical" evidence="12">
    <location>
        <begin position="736"/>
        <end position="758"/>
    </location>
</feature>
<dbReference type="PANTHER" id="PTHR21522">
    <property type="entry name" value="PROTON CHANNEL OTOP"/>
    <property type="match status" value="1"/>
</dbReference>
<dbReference type="EMBL" id="LNIX01000006">
    <property type="protein sequence ID" value="OXA52710.1"/>
    <property type="molecule type" value="Genomic_DNA"/>
</dbReference>
<sequence length="778" mass="87988">MVLHIVLPEPLQSRMQQHHHHNPDNEDAPPKVLYCNKKLWLTRPTSVETIARMDEPRFCNFDYKPDPQQPPLHAEPCPRQCRVQMPTCHKQPPTPTDRRLNIDIYPITTAEKRALFKGYLTIILSCIYAIFILMLGVVVYIADLISRTAILAEVFSVYLVALGLSWLIFLYCDIRRHQNRIRDQAAEGKTKAGSGGGGGVPHPHGDKPVPTSKPTSEQQRHQNGKTPSNNNSNNNHGKQRTAQNGSSSSSSNPAAFRLGSNAAQESTFNRHAYIFCHSRHSGSFYLKIGAAGFCFGHLIHSGLLLCRQIIFFTSDDDRVYNRCANLANLTLDVLFPIYSFLLLFVIFKYSNVIINRHKELSRFALMHCISSSLCFWFWSILRETAESILKPPHHKMAEGNSSEKHYYHYPRAHNGLPLEFPTNNSSKHGAPPPYHALPLGSEAGQMPLYDAHIDLFKFSDSQSSVFDFLNASSAISTFYDPCVEFSSISELVVKMSPYLYPFSIEYSILIVGVLFIMWQNIGKGQDIMRKRTRFRDSNQGPSHPSPVTSFTNHLIIHADCHAANKGLFAGLLILVGTVISVIIFYIALDDFRSGFAAQWVNLTSQAVLLVIMIITVLCAYRQITKLDINIHAVSLLDDLLLFLCLPSFFLYTIFTVVPAMAHQDYYAIVVCSLQVIQVILQTPCIIDGLRRCSNSEELRRAKPGRELVTFLIVCNLAMWIIETFEIKSVYAQHEQISFYGSILWTLLSHMTLPLTLFYRFHSSVCLVDIWKSAYESTS</sequence>
<evidence type="ECO:0000313" key="13">
    <source>
        <dbReference type="EMBL" id="OXA52710.1"/>
    </source>
</evidence>
<feature type="transmembrane region" description="Helical" evidence="12">
    <location>
        <begin position="333"/>
        <end position="351"/>
    </location>
</feature>
<keyword evidence="5 12" id="KW-0812">Transmembrane</keyword>
<feature type="region of interest" description="Disordered" evidence="11">
    <location>
        <begin position="7"/>
        <end position="28"/>
    </location>
</feature>
<dbReference type="PANTHER" id="PTHR21522:SF58">
    <property type="entry name" value="AGAP000074-PA"/>
    <property type="match status" value="1"/>
</dbReference>
<evidence type="ECO:0000256" key="5">
    <source>
        <dbReference type="ARBA" id="ARBA00022692"/>
    </source>
</evidence>
<feature type="transmembrane region" description="Helical" evidence="12">
    <location>
        <begin position="119"/>
        <end position="142"/>
    </location>
</feature>
<evidence type="ECO:0000256" key="8">
    <source>
        <dbReference type="ARBA" id="ARBA00023065"/>
    </source>
</evidence>
<feature type="transmembrane region" description="Helical" evidence="12">
    <location>
        <begin position="567"/>
        <end position="587"/>
    </location>
</feature>
<feature type="transmembrane region" description="Helical" evidence="12">
    <location>
        <begin position="599"/>
        <end position="620"/>
    </location>
</feature>
<feature type="transmembrane region" description="Helical" evidence="12">
    <location>
        <begin position="498"/>
        <end position="521"/>
    </location>
</feature>
<dbReference type="Pfam" id="PF03189">
    <property type="entry name" value="Otopetrin"/>
    <property type="match status" value="1"/>
</dbReference>
<keyword evidence="7 12" id="KW-1133">Transmembrane helix</keyword>
<evidence type="ECO:0000256" key="2">
    <source>
        <dbReference type="ARBA" id="ARBA00006513"/>
    </source>
</evidence>
<feature type="transmembrane region" description="Helical" evidence="12">
    <location>
        <begin position="363"/>
        <end position="381"/>
    </location>
</feature>
<keyword evidence="10" id="KW-0407">Ion channel</keyword>
<proteinExistence type="inferred from homology"/>
<comment type="subcellular location">
    <subcellularLocation>
        <location evidence="1">Cell membrane</location>
        <topology evidence="1">Multi-pass membrane protein</topology>
    </subcellularLocation>
</comment>
<dbReference type="OMA" id="VFFFWKY"/>
<accession>A0A226E5X4</accession>
<keyword evidence="4" id="KW-1003">Cell membrane</keyword>
<comment type="similarity">
    <text evidence="2">Belongs to the otopetrin family.</text>
</comment>
<keyword evidence="9 12" id="KW-0472">Membrane</keyword>
<dbReference type="GO" id="GO:0015252">
    <property type="term" value="F:proton channel activity"/>
    <property type="evidence" value="ECO:0007669"/>
    <property type="project" value="InterPro"/>
</dbReference>
<name>A0A226E5X4_FOLCA</name>
<evidence type="ECO:0000256" key="1">
    <source>
        <dbReference type="ARBA" id="ARBA00004651"/>
    </source>
</evidence>
<feature type="transmembrane region" description="Helical" evidence="12">
    <location>
        <begin position="640"/>
        <end position="659"/>
    </location>
</feature>
<evidence type="ECO:0000256" key="6">
    <source>
        <dbReference type="ARBA" id="ARBA00022781"/>
    </source>
</evidence>
<keyword evidence="8" id="KW-0406">Ion transport</keyword>
<keyword evidence="6" id="KW-0375">Hydrogen ion transport</keyword>
<dbReference type="AlphaFoldDB" id="A0A226E5X4"/>
<protein>
    <submittedName>
        <fullName evidence="13">Otopetrin-3</fullName>
    </submittedName>
</protein>
<evidence type="ECO:0000256" key="9">
    <source>
        <dbReference type="ARBA" id="ARBA00023136"/>
    </source>
</evidence>
<gene>
    <name evidence="13" type="ORF">Fcan01_12617</name>
</gene>